<dbReference type="Proteomes" id="UP000829447">
    <property type="component" value="Linkage Group LG4"/>
</dbReference>
<comment type="caution">
    <text evidence="1">The sequence shown here is derived from an EMBL/GenBank/DDBJ whole genome shotgun (WGS) entry which is preliminary data.</text>
</comment>
<evidence type="ECO:0000313" key="1">
    <source>
        <dbReference type="EMBL" id="MCI4377659.1"/>
    </source>
</evidence>
<sequence length="1209" mass="138174">MGRKLDMSNLTEEEAEHVLQVVQRDMQLRKAEEERLSELKQELDQEESRCVLLSRQRGFNERCCIRCCSSFTFFLKKRRRCLDCRYNVCKRCCSYSETDKSWLCSACEKSRLLKTQSLEWFYSNVRRRFKRLLKTQSLEWFYSNVRRRFKRFGSAKVLKMLYRRHVGDQGSQAEFTEGSTYAESTDDSVYESDSTFYQHTEERSMAESISVALRVAKEAIDEAITKAEKQTGNQEKLKEACYLRDNRGELIEELTTMIVQTIICKKRDLSEMHTECNLESPPDQNSNKSQSAFSRLTDEILTQHDKAEQSSMLCTQGLKMDEVPAVASWNQNMDWMENSCASSVLQSPDGNWFALQSTQLSRLSLPTKRENLMFSALEKESGVISAYDGMASDTESDSDGAWDAARLEIHGTLSSSNLLNDHHASSSQTAIKLPTKNTADQPQTDSDQNNPLPQIHKSSLSLLKRKVSLEDRHLSCQCCSAMGITANPDGGESSEDGLEDNRVKRTRRRRRNKHEATEGKGMRVCSRERLSLSEPQDYGRMLLNYLLKCQSKRQSVSEFPSDETMNADTPHSVTPDILKSGAMTPVAFTSDVEDPNNEHHFLSGASDQQLTSKLRELANQVNGTQLPLTRNGLDGEEEPVDERNEKREREKKEERGKESREALCDMEVDVDQEDSEMKEDKDNEIENKKLRNSENLSTNMIDNMHNEILQETVEKQSAFEMERTARMPQKECCFDCKFEIKAEPKEHRKGELNSANNTDSDGQIKSTEEKANYMSERIHVDQNVEQGKKDRSESRGGEDTEPEPVKKQQSVKNEAHIEPEVRSLLEIDKQRETPVESCEKSEKVESQECRKETKDTEYAAESKKDSLDNTGSEKRMNEEKERLTYSQDILDFGEEGDSEYKKMIENVVKGLNIMEEETEAHISNTRYSISDFTDELSKEKEEIMGKQKEQNQMTPDNEIGFHNERMNRDEHTRESDMENESRGNLVEKTEEHSYVAEAEQCNDHTLKDVLDFTPSGQEEFLSPEEIYKDVHLEKDLQFVFTLLQQKYSAASLRSITTEVLKVLNATEDLIQGAMGLSQSESWDRSALPPTQNKRLDEQLSRLEENVYVAASAIFGLEAELGDLEECARSISGETTEEELSQLEEQVASAAAQVQQSELQVSDIAARIAALKNAGLNVAPQTRFAKPQTIDSSRQHRRRLPAPPMQGKRM</sequence>
<gene>
    <name evidence="1" type="ORF">PGIGA_G00206020</name>
</gene>
<keyword evidence="2" id="KW-1185">Reference proteome</keyword>
<accession>A0ACC5WFS0</accession>
<reference evidence="1 2" key="1">
    <citation type="journal article" date="2022" name="bioRxiv">
        <title>An ancient truncated duplication of the anti-Mullerian hormone receptor type 2 gene is a potential conserved master sex determinant in the Pangasiidae catfish family.</title>
        <authorList>
            <person name="Wen M."/>
            <person name="Pan Q."/>
            <person name="Jouanno E."/>
            <person name="Montfort J."/>
            <person name="Zahm M."/>
            <person name="Cabau C."/>
            <person name="Klopp C."/>
            <person name="Iampietro C."/>
            <person name="Roques C."/>
            <person name="Bouchez O."/>
            <person name="Castinel A."/>
            <person name="Donnadieu C."/>
            <person name="Parrinello H."/>
            <person name="Poncet C."/>
            <person name="Belmonte E."/>
            <person name="Gautier V."/>
            <person name="Avarre J.-C."/>
            <person name="Dugue R."/>
            <person name="Gustiano R."/>
            <person name="Ha T.T.T."/>
            <person name="Campet M."/>
            <person name="Sriphairoj K."/>
            <person name="Ribolli J."/>
            <person name="de Almeida F.L."/>
            <person name="Desvignes T."/>
            <person name="Postlethwait J.H."/>
            <person name="Bucao C.F."/>
            <person name="Robinson-Rechavi M."/>
            <person name="Bobe J."/>
            <person name="Herpin A."/>
            <person name="Guiguen Y."/>
        </authorList>
    </citation>
    <scope>NUCLEOTIDE SEQUENCE [LARGE SCALE GENOMIC DNA]</scope>
    <source>
        <strain evidence="1">YG-Dec2019</strain>
    </source>
</reference>
<proteinExistence type="predicted"/>
<dbReference type="EMBL" id="CM040457">
    <property type="protein sequence ID" value="MCI4377659.1"/>
    <property type="molecule type" value="Genomic_DNA"/>
</dbReference>
<name>A0ACC5WFS0_PANGG</name>
<protein>
    <submittedName>
        <fullName evidence="1">Uncharacterized protein</fullName>
    </submittedName>
</protein>
<evidence type="ECO:0000313" key="2">
    <source>
        <dbReference type="Proteomes" id="UP000829447"/>
    </source>
</evidence>
<organism evidence="1 2">
    <name type="scientific">Pangasianodon gigas</name>
    <name type="common">Mekong giant catfish</name>
    <name type="synonym">Pangasius gigas</name>
    <dbReference type="NCBI Taxonomy" id="30993"/>
    <lineage>
        <taxon>Eukaryota</taxon>
        <taxon>Metazoa</taxon>
        <taxon>Chordata</taxon>
        <taxon>Craniata</taxon>
        <taxon>Vertebrata</taxon>
        <taxon>Euteleostomi</taxon>
        <taxon>Actinopterygii</taxon>
        <taxon>Neopterygii</taxon>
        <taxon>Teleostei</taxon>
        <taxon>Ostariophysi</taxon>
        <taxon>Siluriformes</taxon>
        <taxon>Pangasiidae</taxon>
        <taxon>Pangasianodon</taxon>
    </lineage>
</organism>